<proteinExistence type="predicted"/>
<evidence type="ECO:0000313" key="3">
    <source>
        <dbReference type="Proteomes" id="UP001161388"/>
    </source>
</evidence>
<feature type="transmembrane region" description="Helical" evidence="1">
    <location>
        <begin position="145"/>
        <end position="162"/>
    </location>
</feature>
<accession>A0ABQ5VJ78</accession>
<comment type="caution">
    <text evidence="2">The sequence shown here is derived from an EMBL/GenBank/DDBJ whole genome shotgun (WGS) entry which is preliminary data.</text>
</comment>
<gene>
    <name evidence="2" type="ORF">GCM10007927_18740</name>
</gene>
<sequence length="176" mass="20059">MNRIKKMSTVAMICMLPMLIYYPYEAIGWQLELSFLDPGKWTRNDSWVHPDAEIALKTRIVFFLIWFVPTLLGTAAYATGLSMLWLLHRGVVFDARIAQRLRLMGLLITASASLSLVAGAISPMIRSWHNPDGPLPLRFWYNSGNLGMVFCGLAFFFLGLVMREAIRIARENEEFV</sequence>
<dbReference type="Proteomes" id="UP001161388">
    <property type="component" value="Unassembled WGS sequence"/>
</dbReference>
<evidence type="ECO:0008006" key="4">
    <source>
        <dbReference type="Google" id="ProtNLM"/>
    </source>
</evidence>
<name>A0ABQ5VJ78_9RHOB</name>
<evidence type="ECO:0000313" key="2">
    <source>
        <dbReference type="EMBL" id="GLQ27071.1"/>
    </source>
</evidence>
<dbReference type="RefSeq" id="WP_284372803.1">
    <property type="nucleotide sequence ID" value="NZ_BSNL01000001.1"/>
</dbReference>
<reference evidence="2" key="2">
    <citation type="submission" date="2023-01" db="EMBL/GenBank/DDBJ databases">
        <title>Draft genome sequence of Sulfitobacter pacificus strain NBRC 109915.</title>
        <authorList>
            <person name="Sun Q."/>
            <person name="Mori K."/>
        </authorList>
    </citation>
    <scope>NUCLEOTIDE SEQUENCE</scope>
    <source>
        <strain evidence="2">NBRC 109915</strain>
    </source>
</reference>
<reference evidence="2" key="1">
    <citation type="journal article" date="2014" name="Int. J. Syst. Evol. Microbiol.">
        <title>Complete genome of a new Firmicutes species belonging to the dominant human colonic microbiota ('Ruminococcus bicirculans') reveals two chromosomes and a selective capacity to utilize plant glucans.</title>
        <authorList>
            <consortium name="NISC Comparative Sequencing Program"/>
            <person name="Wegmann U."/>
            <person name="Louis P."/>
            <person name="Goesmann A."/>
            <person name="Henrissat B."/>
            <person name="Duncan S.H."/>
            <person name="Flint H.J."/>
        </authorList>
    </citation>
    <scope>NUCLEOTIDE SEQUENCE</scope>
    <source>
        <strain evidence="2">NBRC 109915</strain>
    </source>
</reference>
<protein>
    <recommendedName>
        <fullName evidence="4">DUF2975 domain-containing protein</fullName>
    </recommendedName>
</protein>
<keyword evidence="1" id="KW-1133">Transmembrane helix</keyword>
<organism evidence="2 3">
    <name type="scientific">Sulfitobacter pacificus</name>
    <dbReference type="NCBI Taxonomy" id="1499314"/>
    <lineage>
        <taxon>Bacteria</taxon>
        <taxon>Pseudomonadati</taxon>
        <taxon>Pseudomonadota</taxon>
        <taxon>Alphaproteobacteria</taxon>
        <taxon>Rhodobacterales</taxon>
        <taxon>Roseobacteraceae</taxon>
        <taxon>Sulfitobacter</taxon>
    </lineage>
</organism>
<feature type="transmembrane region" description="Helical" evidence="1">
    <location>
        <begin position="103"/>
        <end position="125"/>
    </location>
</feature>
<keyword evidence="3" id="KW-1185">Reference proteome</keyword>
<feature type="transmembrane region" description="Helical" evidence="1">
    <location>
        <begin position="60"/>
        <end position="87"/>
    </location>
</feature>
<keyword evidence="1" id="KW-0472">Membrane</keyword>
<dbReference type="EMBL" id="BSNL01000001">
    <property type="protein sequence ID" value="GLQ27071.1"/>
    <property type="molecule type" value="Genomic_DNA"/>
</dbReference>
<feature type="transmembrane region" description="Helical" evidence="1">
    <location>
        <begin position="7"/>
        <end position="24"/>
    </location>
</feature>
<keyword evidence="1" id="KW-0812">Transmembrane</keyword>
<evidence type="ECO:0000256" key="1">
    <source>
        <dbReference type="SAM" id="Phobius"/>
    </source>
</evidence>